<dbReference type="EMBL" id="CAJVCH010182717">
    <property type="protein sequence ID" value="CAG7729687.1"/>
    <property type="molecule type" value="Genomic_DNA"/>
</dbReference>
<name>A0A8J2K010_9HEXA</name>
<gene>
    <name evidence="1" type="ORF">AFUS01_LOCUS18385</name>
</gene>
<dbReference type="Proteomes" id="UP000708208">
    <property type="component" value="Unassembled WGS sequence"/>
</dbReference>
<proteinExistence type="predicted"/>
<accession>A0A8J2K010</accession>
<sequence length="103" mass="11899">MDIIFHKTWLKSHRVADESLAARWALRLRACNSPDYWGALARRLFCSGPPPTTPALEEVLEGGWGTCDNFKWMLTLVWVNAWFEFVINLQEIGWRTFQSSAVI</sequence>
<evidence type="ECO:0000313" key="2">
    <source>
        <dbReference type="Proteomes" id="UP000708208"/>
    </source>
</evidence>
<dbReference type="AlphaFoldDB" id="A0A8J2K010"/>
<keyword evidence="2" id="KW-1185">Reference proteome</keyword>
<reference evidence="1" key="1">
    <citation type="submission" date="2021-06" db="EMBL/GenBank/DDBJ databases">
        <authorList>
            <person name="Hodson N. C."/>
            <person name="Mongue J. A."/>
            <person name="Jaron S. K."/>
        </authorList>
    </citation>
    <scope>NUCLEOTIDE SEQUENCE</scope>
</reference>
<evidence type="ECO:0000313" key="1">
    <source>
        <dbReference type="EMBL" id="CAG7729687.1"/>
    </source>
</evidence>
<protein>
    <submittedName>
        <fullName evidence="1">Uncharacterized protein</fullName>
    </submittedName>
</protein>
<organism evidence="1 2">
    <name type="scientific">Allacma fusca</name>
    <dbReference type="NCBI Taxonomy" id="39272"/>
    <lineage>
        <taxon>Eukaryota</taxon>
        <taxon>Metazoa</taxon>
        <taxon>Ecdysozoa</taxon>
        <taxon>Arthropoda</taxon>
        <taxon>Hexapoda</taxon>
        <taxon>Collembola</taxon>
        <taxon>Symphypleona</taxon>
        <taxon>Sminthuridae</taxon>
        <taxon>Allacma</taxon>
    </lineage>
</organism>
<comment type="caution">
    <text evidence="1">The sequence shown here is derived from an EMBL/GenBank/DDBJ whole genome shotgun (WGS) entry which is preliminary data.</text>
</comment>